<dbReference type="InterPro" id="IPR000801">
    <property type="entry name" value="Esterase-like"/>
</dbReference>
<protein>
    <submittedName>
        <fullName evidence="1">Alpha/beta hydrolase</fullName>
    </submittedName>
</protein>
<comment type="caution">
    <text evidence="1">The sequence shown here is derived from an EMBL/GenBank/DDBJ whole genome shotgun (WGS) entry which is preliminary data.</text>
</comment>
<keyword evidence="2" id="KW-1185">Reference proteome</keyword>
<dbReference type="RefSeq" id="WP_206372212.1">
    <property type="nucleotide sequence ID" value="NZ_CAWPTM010000101.1"/>
</dbReference>
<evidence type="ECO:0000313" key="2">
    <source>
        <dbReference type="Proteomes" id="UP000779070"/>
    </source>
</evidence>
<evidence type="ECO:0000313" key="1">
    <source>
        <dbReference type="EMBL" id="MBN3580561.1"/>
    </source>
</evidence>
<dbReference type="Proteomes" id="UP000779070">
    <property type="component" value="Unassembled WGS sequence"/>
</dbReference>
<proteinExistence type="predicted"/>
<accession>A0ABS3A9H5</accession>
<dbReference type="EMBL" id="JAFHLB010000055">
    <property type="protein sequence ID" value="MBN3580561.1"/>
    <property type="molecule type" value="Genomic_DNA"/>
</dbReference>
<sequence length="212" mass="24345">MRLIYLTLIFISSYSFGGTKSLMFSSETINEEVTVQVSLPDTYEHSDSFKYPVLIALDGSTQFEHIAASVRFLSTYAIIPEMIVVGVNTPYNRLKFYTHTELEQYKNRSGQAELYKQFLQDELLNKIKEHYRLAPYQVISGHSLSGLFTSYLALSDGSEFNAAISISPSLWWDKATLISEYSKYQKLEREKPVKWFLSLANEPGEIKRHLAQ</sequence>
<dbReference type="InterPro" id="IPR050583">
    <property type="entry name" value="Mycobacterial_A85_antigen"/>
</dbReference>
<dbReference type="InterPro" id="IPR029058">
    <property type="entry name" value="AB_hydrolase_fold"/>
</dbReference>
<name>A0ABS3A9H5_9VIBR</name>
<dbReference type="PANTHER" id="PTHR48098">
    <property type="entry name" value="ENTEROCHELIN ESTERASE-RELATED"/>
    <property type="match status" value="1"/>
</dbReference>
<dbReference type="GO" id="GO:0016787">
    <property type="term" value="F:hydrolase activity"/>
    <property type="evidence" value="ECO:0007669"/>
    <property type="project" value="UniProtKB-KW"/>
</dbReference>
<dbReference type="Pfam" id="PF00756">
    <property type="entry name" value="Esterase"/>
    <property type="match status" value="1"/>
</dbReference>
<dbReference type="Gene3D" id="3.40.50.1820">
    <property type="entry name" value="alpha/beta hydrolase"/>
    <property type="match status" value="1"/>
</dbReference>
<gene>
    <name evidence="1" type="ORF">JYA62_23375</name>
</gene>
<dbReference type="SUPFAM" id="SSF53474">
    <property type="entry name" value="alpha/beta-Hydrolases"/>
    <property type="match status" value="1"/>
</dbReference>
<keyword evidence="1" id="KW-0378">Hydrolase</keyword>
<dbReference type="PANTHER" id="PTHR48098:SF6">
    <property type="entry name" value="FERRI-BACILLIBACTIN ESTERASE BESA"/>
    <property type="match status" value="1"/>
</dbReference>
<reference evidence="1 2" key="1">
    <citation type="submission" date="2021-02" db="EMBL/GenBank/DDBJ databases">
        <title>Draft Genome Sequences of 5 Vibrio neptunius Strains Isolated From of Bivalve Hatcheries.</title>
        <authorList>
            <person name="Galvis F."/>
            <person name="Barja J.L."/>
            <person name="Lemos M.L."/>
            <person name="Balado M."/>
        </authorList>
    </citation>
    <scope>NUCLEOTIDE SEQUENCE [LARGE SCALE GENOMIC DNA]</scope>
    <source>
        <strain evidence="1 2">PP-145.98</strain>
    </source>
</reference>
<organism evidence="1 2">
    <name type="scientific">Vibrio neptunius</name>
    <dbReference type="NCBI Taxonomy" id="170651"/>
    <lineage>
        <taxon>Bacteria</taxon>
        <taxon>Pseudomonadati</taxon>
        <taxon>Pseudomonadota</taxon>
        <taxon>Gammaproteobacteria</taxon>
        <taxon>Vibrionales</taxon>
        <taxon>Vibrionaceae</taxon>
        <taxon>Vibrio</taxon>
    </lineage>
</organism>